<dbReference type="InterPro" id="IPR036188">
    <property type="entry name" value="FAD/NAD-bd_sf"/>
</dbReference>
<evidence type="ECO:0000313" key="3">
    <source>
        <dbReference type="Proteomes" id="UP001595699"/>
    </source>
</evidence>
<dbReference type="Gene3D" id="3.50.50.60">
    <property type="entry name" value="FAD/NAD(P)-binding domain"/>
    <property type="match status" value="2"/>
</dbReference>
<protein>
    <submittedName>
        <fullName evidence="2">Phytoene desaturase family protein</fullName>
    </submittedName>
</protein>
<proteinExistence type="predicted"/>
<dbReference type="PANTHER" id="PTHR43734:SF1">
    <property type="entry name" value="PHYTOENE DESATURASE"/>
    <property type="match status" value="1"/>
</dbReference>
<reference evidence="3" key="1">
    <citation type="journal article" date="2019" name="Int. J. Syst. Evol. Microbiol.">
        <title>The Global Catalogue of Microorganisms (GCM) 10K type strain sequencing project: providing services to taxonomists for standard genome sequencing and annotation.</title>
        <authorList>
            <consortium name="The Broad Institute Genomics Platform"/>
            <consortium name="The Broad Institute Genome Sequencing Center for Infectious Disease"/>
            <person name="Wu L."/>
            <person name="Ma J."/>
        </authorList>
    </citation>
    <scope>NUCLEOTIDE SEQUENCE [LARGE SCALE GENOMIC DNA]</scope>
    <source>
        <strain evidence="3">CGMCC 4.7241</strain>
    </source>
</reference>
<comment type="caution">
    <text evidence="2">The sequence shown here is derived from an EMBL/GenBank/DDBJ whole genome shotgun (WGS) entry which is preliminary data.</text>
</comment>
<accession>A0ABV7Y405</accession>
<sequence length="412" mass="45063">MARVVVIGGGFGGMAAAARLAKLGHRVRLFERTEQLGGAVRKVEQDGFSWDIGPTAMTLPAAIRDTFRKSGRPLEQVRDLVPVETPRWHVFQDGSAIDLPIQSRSGQRAELEQTLGKSAADAWELTIDQLGPTWELLRAQALEQPYKGIRALGVKGARTLAPWRNLAELKLPDERLRAVLEHHLIVTGTDPRTAPAYLAVHAYVERTFGLWTCEGGLTGLVDAFVRRLAERKVDVRLGAPVAKITSKNRTITGVVLEDGREITADLVVAADGTADLRTGDVRLTCIGVDRQAPVLPHETVVHGDPLVVVRAPQSQRAWTILCYGEGDPLDLLADRGIDIRPYVLTRRDLQTPQYGPPWSWRTLTPNRDPHTHGLFHVGGTTRPGPGLPYVMLGAALVAEDIGKAQRQQAQAN</sequence>
<dbReference type="PRINTS" id="PR00411">
    <property type="entry name" value="PNDRDTASEI"/>
</dbReference>
<dbReference type="PANTHER" id="PTHR43734">
    <property type="entry name" value="PHYTOENE DESATURASE"/>
    <property type="match status" value="1"/>
</dbReference>
<dbReference type="RefSeq" id="WP_205120332.1">
    <property type="nucleotide sequence ID" value="NZ_JAFBCM010000001.1"/>
</dbReference>
<evidence type="ECO:0000313" key="2">
    <source>
        <dbReference type="EMBL" id="MFC3759827.1"/>
    </source>
</evidence>
<dbReference type="Proteomes" id="UP001595699">
    <property type="component" value="Unassembled WGS sequence"/>
</dbReference>
<dbReference type="InterPro" id="IPR002937">
    <property type="entry name" value="Amino_oxidase"/>
</dbReference>
<feature type="domain" description="Amine oxidase" evidence="1">
    <location>
        <begin position="12"/>
        <end position="270"/>
    </location>
</feature>
<dbReference type="Pfam" id="PF01593">
    <property type="entry name" value="Amino_oxidase"/>
    <property type="match status" value="1"/>
</dbReference>
<keyword evidence="3" id="KW-1185">Reference proteome</keyword>
<name>A0ABV7Y405_9ACTN</name>
<organism evidence="2 3">
    <name type="scientific">Tenggerimyces flavus</name>
    <dbReference type="NCBI Taxonomy" id="1708749"/>
    <lineage>
        <taxon>Bacteria</taxon>
        <taxon>Bacillati</taxon>
        <taxon>Actinomycetota</taxon>
        <taxon>Actinomycetes</taxon>
        <taxon>Propionibacteriales</taxon>
        <taxon>Nocardioidaceae</taxon>
        <taxon>Tenggerimyces</taxon>
    </lineage>
</organism>
<dbReference type="SUPFAM" id="SSF51905">
    <property type="entry name" value="FAD/NAD(P)-binding domain"/>
    <property type="match status" value="1"/>
</dbReference>
<dbReference type="EMBL" id="JBHRZH010000004">
    <property type="protein sequence ID" value="MFC3759827.1"/>
    <property type="molecule type" value="Genomic_DNA"/>
</dbReference>
<gene>
    <name evidence="2" type="ORF">ACFOUW_03190</name>
</gene>
<evidence type="ECO:0000259" key="1">
    <source>
        <dbReference type="Pfam" id="PF01593"/>
    </source>
</evidence>